<dbReference type="InterPro" id="IPR000953">
    <property type="entry name" value="Chromo/chromo_shadow_dom"/>
</dbReference>
<dbReference type="PROSITE" id="PS50994">
    <property type="entry name" value="INTEGRASE"/>
    <property type="match status" value="1"/>
</dbReference>
<keyword evidence="5" id="KW-0540">Nuclease</keyword>
<evidence type="ECO:0000256" key="12">
    <source>
        <dbReference type="ARBA" id="ARBA00022908"/>
    </source>
</evidence>
<dbReference type="GO" id="GO:0005634">
    <property type="term" value="C:nucleus"/>
    <property type="evidence" value="ECO:0007669"/>
    <property type="project" value="UniProtKB-ARBA"/>
</dbReference>
<evidence type="ECO:0000256" key="4">
    <source>
        <dbReference type="ARBA" id="ARBA00022695"/>
    </source>
</evidence>
<dbReference type="GO" id="GO:0003887">
    <property type="term" value="F:DNA-directed DNA polymerase activity"/>
    <property type="evidence" value="ECO:0007669"/>
    <property type="project" value="UniProtKB-KW"/>
</dbReference>
<dbReference type="GO" id="GO:0003677">
    <property type="term" value="F:DNA binding"/>
    <property type="evidence" value="ECO:0007669"/>
    <property type="project" value="UniProtKB-KW"/>
</dbReference>
<keyword evidence="12" id="KW-0229">DNA integration</keyword>
<keyword evidence="14" id="KW-0239">DNA-directed DNA polymerase</keyword>
<dbReference type="CDD" id="cd01647">
    <property type="entry name" value="RT_LTR"/>
    <property type="match status" value="1"/>
</dbReference>
<dbReference type="Pfam" id="PF17921">
    <property type="entry name" value="Integrase_H2C2"/>
    <property type="match status" value="1"/>
</dbReference>
<keyword evidence="8" id="KW-0255">Endonuclease</keyword>
<evidence type="ECO:0000256" key="8">
    <source>
        <dbReference type="ARBA" id="ARBA00022759"/>
    </source>
</evidence>
<dbReference type="InterPro" id="IPR056924">
    <property type="entry name" value="SH3_Tf2-1"/>
</dbReference>
<comment type="caution">
    <text evidence="21">The sequence shown here is derived from an EMBL/GenBank/DDBJ whole genome shotgun (WGS) entry which is preliminary data.</text>
</comment>
<evidence type="ECO:0000256" key="9">
    <source>
        <dbReference type="ARBA" id="ARBA00022801"/>
    </source>
</evidence>
<evidence type="ECO:0000256" key="15">
    <source>
        <dbReference type="ARBA" id="ARBA00023125"/>
    </source>
</evidence>
<dbReference type="InterPro" id="IPR041373">
    <property type="entry name" value="RT_RNaseH"/>
</dbReference>
<dbReference type="Gene3D" id="1.10.340.70">
    <property type="match status" value="1"/>
</dbReference>
<evidence type="ECO:0000256" key="16">
    <source>
        <dbReference type="ARBA" id="ARBA00023172"/>
    </source>
</evidence>
<feature type="compositionally biased region" description="Basic residues" evidence="17">
    <location>
        <begin position="1348"/>
        <end position="1364"/>
    </location>
</feature>
<dbReference type="GO" id="GO:0003964">
    <property type="term" value="F:RNA-directed DNA polymerase activity"/>
    <property type="evidence" value="ECO:0007669"/>
    <property type="project" value="UniProtKB-KW"/>
</dbReference>
<evidence type="ECO:0000256" key="11">
    <source>
        <dbReference type="ARBA" id="ARBA00022884"/>
    </source>
</evidence>
<dbReference type="GO" id="GO:0004519">
    <property type="term" value="F:endonuclease activity"/>
    <property type="evidence" value="ECO:0007669"/>
    <property type="project" value="UniProtKB-KW"/>
</dbReference>
<name>A0A8H4VYE9_9HELO</name>
<feature type="domain" description="Reverse transcriptase" evidence="19">
    <location>
        <begin position="284"/>
        <end position="463"/>
    </location>
</feature>
<dbReference type="Pfam" id="PF00385">
    <property type="entry name" value="Chromo"/>
    <property type="match status" value="1"/>
</dbReference>
<evidence type="ECO:0000256" key="10">
    <source>
        <dbReference type="ARBA" id="ARBA00022842"/>
    </source>
</evidence>
<dbReference type="GO" id="GO:0006508">
    <property type="term" value="P:proteolysis"/>
    <property type="evidence" value="ECO:0007669"/>
    <property type="project" value="UniProtKB-KW"/>
</dbReference>
<evidence type="ECO:0000256" key="1">
    <source>
        <dbReference type="ARBA" id="ARBA00011353"/>
    </source>
</evidence>
<dbReference type="InterPro" id="IPR023780">
    <property type="entry name" value="Chromo_domain"/>
</dbReference>
<evidence type="ECO:0000256" key="17">
    <source>
        <dbReference type="SAM" id="MobiDB-lite"/>
    </source>
</evidence>
<evidence type="ECO:0000256" key="14">
    <source>
        <dbReference type="ARBA" id="ARBA00022932"/>
    </source>
</evidence>
<keyword evidence="22" id="KW-1185">Reference proteome</keyword>
<keyword evidence="16" id="KW-0233">DNA recombination</keyword>
<dbReference type="Gene3D" id="2.40.50.40">
    <property type="match status" value="1"/>
</dbReference>
<keyword evidence="6" id="KW-0479">Metal-binding</keyword>
<dbReference type="GO" id="GO:0003723">
    <property type="term" value="F:RNA binding"/>
    <property type="evidence" value="ECO:0007669"/>
    <property type="project" value="UniProtKB-KW"/>
</dbReference>
<evidence type="ECO:0008006" key="23">
    <source>
        <dbReference type="Google" id="ProtNLM"/>
    </source>
</evidence>
<dbReference type="SMART" id="SM00298">
    <property type="entry name" value="CHROMO"/>
    <property type="match status" value="1"/>
</dbReference>
<feature type="region of interest" description="Disordered" evidence="17">
    <location>
        <begin position="1327"/>
        <end position="1364"/>
    </location>
</feature>
<evidence type="ECO:0000259" key="19">
    <source>
        <dbReference type="PROSITE" id="PS50878"/>
    </source>
</evidence>
<dbReference type="InterPro" id="IPR016197">
    <property type="entry name" value="Chromo-like_dom_sf"/>
</dbReference>
<dbReference type="InterPro" id="IPR036397">
    <property type="entry name" value="RNaseH_sf"/>
</dbReference>
<dbReference type="InterPro" id="IPR043502">
    <property type="entry name" value="DNA/RNA_pol_sf"/>
</dbReference>
<dbReference type="GO" id="GO:0046872">
    <property type="term" value="F:metal ion binding"/>
    <property type="evidence" value="ECO:0007669"/>
    <property type="project" value="UniProtKB-KW"/>
</dbReference>
<dbReference type="InterPro" id="IPR043128">
    <property type="entry name" value="Rev_trsase/Diguanyl_cyclase"/>
</dbReference>
<dbReference type="CDD" id="cd00024">
    <property type="entry name" value="CD_CSD"/>
    <property type="match status" value="1"/>
</dbReference>
<dbReference type="GO" id="GO:0015074">
    <property type="term" value="P:DNA integration"/>
    <property type="evidence" value="ECO:0007669"/>
    <property type="project" value="UniProtKB-KW"/>
</dbReference>
<protein>
    <recommendedName>
        <fullName evidence="23">Reverse transcriptase</fullName>
    </recommendedName>
</protein>
<evidence type="ECO:0000256" key="6">
    <source>
        <dbReference type="ARBA" id="ARBA00022723"/>
    </source>
</evidence>
<dbReference type="PROSITE" id="PS50013">
    <property type="entry name" value="CHROMO_2"/>
    <property type="match status" value="1"/>
</dbReference>
<reference evidence="21 22" key="1">
    <citation type="submission" date="2020-03" db="EMBL/GenBank/DDBJ databases">
        <title>Draft Genome Sequence of Cudoniella acicularis.</title>
        <authorList>
            <person name="Buettner E."/>
            <person name="Kellner H."/>
        </authorList>
    </citation>
    <scope>NUCLEOTIDE SEQUENCE [LARGE SCALE GENOMIC DNA]</scope>
    <source>
        <strain evidence="21 22">DSM 108380</strain>
    </source>
</reference>
<dbReference type="CDD" id="cd09274">
    <property type="entry name" value="RNase_HI_RT_Ty3"/>
    <property type="match status" value="1"/>
</dbReference>
<keyword evidence="15" id="KW-0238">DNA-binding</keyword>
<dbReference type="GO" id="GO:0004190">
    <property type="term" value="F:aspartic-type endopeptidase activity"/>
    <property type="evidence" value="ECO:0007669"/>
    <property type="project" value="UniProtKB-KW"/>
</dbReference>
<dbReference type="InterPro" id="IPR050951">
    <property type="entry name" value="Retrovirus_Pol_polyprotein"/>
</dbReference>
<dbReference type="SUPFAM" id="SSF56672">
    <property type="entry name" value="DNA/RNA polymerases"/>
    <property type="match status" value="1"/>
</dbReference>
<dbReference type="Gene3D" id="3.30.70.270">
    <property type="match status" value="2"/>
</dbReference>
<dbReference type="InterPro" id="IPR041588">
    <property type="entry name" value="Integrase_H2C2"/>
</dbReference>
<keyword evidence="7" id="KW-0064">Aspartyl protease</keyword>
<dbReference type="Proteomes" id="UP000566819">
    <property type="component" value="Unassembled WGS sequence"/>
</dbReference>
<keyword evidence="11" id="KW-0694">RNA-binding</keyword>
<keyword evidence="4" id="KW-0548">Nucleotidyltransferase</keyword>
<keyword evidence="13" id="KW-0695">RNA-directed DNA polymerase</keyword>
<dbReference type="InterPro" id="IPR012337">
    <property type="entry name" value="RNaseH-like_sf"/>
</dbReference>
<dbReference type="GO" id="GO:0006310">
    <property type="term" value="P:DNA recombination"/>
    <property type="evidence" value="ECO:0007669"/>
    <property type="project" value="UniProtKB-KW"/>
</dbReference>
<keyword evidence="2" id="KW-0645">Protease</keyword>
<dbReference type="GO" id="GO:0006338">
    <property type="term" value="P:chromatin remodeling"/>
    <property type="evidence" value="ECO:0007669"/>
    <property type="project" value="UniProtKB-ARBA"/>
</dbReference>
<gene>
    <name evidence="21" type="ORF">G7Y89_g11043</name>
</gene>
<dbReference type="Gene3D" id="3.30.420.10">
    <property type="entry name" value="Ribonuclease H-like superfamily/Ribonuclease H"/>
    <property type="match status" value="1"/>
</dbReference>
<evidence type="ECO:0000256" key="7">
    <source>
        <dbReference type="ARBA" id="ARBA00022750"/>
    </source>
</evidence>
<dbReference type="InterPro" id="IPR000477">
    <property type="entry name" value="RT_dom"/>
</dbReference>
<dbReference type="OrthoDB" id="3563554at2759"/>
<dbReference type="EMBL" id="JAAMPI010001025">
    <property type="protein sequence ID" value="KAF4627116.1"/>
    <property type="molecule type" value="Genomic_DNA"/>
</dbReference>
<feature type="domain" description="Chromo" evidence="18">
    <location>
        <begin position="1274"/>
        <end position="1327"/>
    </location>
</feature>
<dbReference type="Pfam" id="PF17917">
    <property type="entry name" value="RT_RNaseH"/>
    <property type="match status" value="1"/>
</dbReference>
<evidence type="ECO:0000259" key="18">
    <source>
        <dbReference type="PROSITE" id="PS50013"/>
    </source>
</evidence>
<dbReference type="PANTHER" id="PTHR37984:SF5">
    <property type="entry name" value="PROTEIN NYNRIN-LIKE"/>
    <property type="match status" value="1"/>
</dbReference>
<proteinExistence type="predicted"/>
<dbReference type="Pfam" id="PF00078">
    <property type="entry name" value="RVT_1"/>
    <property type="match status" value="1"/>
</dbReference>
<dbReference type="SUPFAM" id="SSF53098">
    <property type="entry name" value="Ribonuclease H-like"/>
    <property type="match status" value="1"/>
</dbReference>
<evidence type="ECO:0000256" key="13">
    <source>
        <dbReference type="ARBA" id="ARBA00022918"/>
    </source>
</evidence>
<sequence length="1364" mass="156347">MTNITSALPPNAQNDSAGEGPSSQEERELEARVRAQAERAEHLRLRQIKRDAVKAKISDLKRQLEEIKEWKNFCDDEFAAKKAGFIPQAKCSLEFIAFDDHTFKVENVYKLYLMVTDNRGETRPFTQTFYGYKNSGYTMAYAPLWDDSINILTPSEFEEVLEENPSVVPRVLYVTASDVCECYKNWSSCTCGGKSHSLYLPASDSVEDRLVFQVTKTSSTGPQIPEYLADFADVFDPALASDPPDLGDGVAHAIETTEDPPYGPLYNLSEPQLQALREYLADALEKRWIRPSVSPAGAPILFVPKKDGGLRLCVDYRGLNKVTVKNRHPLPLIDETLDRLVGAKIFTKLDLKDAYHRVRIKGGDEWKTAFRTRYGHFEYLVMPFGLANAPATFQAYVNTALTGLIDHIVVVYLDDILIYSKDPAKHEEHVRQVMARLRKNLLFAKLSKCEFSVEKVEFLGFIVGNDGVKADPERIRAIKDWPEPTTFREVQVFLGFANFYRRFVYRYSHIAAGLTTQLVGMVNGRKTGPYLFTDEARKSFKALKEAFTTTPVLIHFNPEKRIRVETDASKFAIAGSICQQEWNADRTKMHWHPVAFWSRKLSAAERNYTTYDGEMLAIVECFKQWRHYLEGSQHTIEVLTDHNNLRYFMNANYLAGRQARWAMYLATYDFEIKYRKGTANSADGPSRRPDYEVVESEDQTWLPTFQNKLKGYSGTFTAAVRAAISATTDVVCEGRRDMLRAFSVAFRDNFTSELETRLRLPRGHNLPLEKGPGPALPTSAEQARVLSLSMGDLPGGVDDTERPCILNDGGCKHLIPRTWINAVTRSSTALAPVTAPFTDLLRLAQSNDSFCQDTILAQRASKRKREGEPTWTFQEDLLRWNGRIYIPDDPALRAEVMRLHHDDPLAGHYGVEKTMDLLRRNYYWEFMEEYARKYISECDICQRVKAKRHKPYGLLNTLPQPVRPWSEISMDFITGLPLCKNPSGGKDFDCILVVVDRYSKMARYIPCYKTIDSPELATLLWKEVFSMFGTPSGIVSDRGTVFTSRFWSALCFYLFCKQQLSTAYHPQTDGQTERQNQALEHYLRIYCNANKTDWIHKLSFAEFTYNSSKHTVLNDTPFRVCYGYEPTLPWKPQSAEDRLRGEVPAARKRVEIIQREREKLSQLWMEAQANRERYYNQHRLDKHFKLHSWVMLSTKNIRLKAGKLGPKRIGPFKIKRCVGESAYELELPSLYARLHPVFNVSLLEDYRPRAGQDPKRYPTGELPELADEDELQEWEVEAIVDHDTATPAKRKYLIKWKDWPEDHNTWLPAYPNLNNAKEMLDAYNRNHGLVASGLPPKPHRTASEKKKGPGRPPKKRGPGRPRKT</sequence>
<dbReference type="PANTHER" id="PTHR37984">
    <property type="entry name" value="PROTEIN CBG26694"/>
    <property type="match status" value="1"/>
</dbReference>
<dbReference type="Pfam" id="PF24626">
    <property type="entry name" value="SH3_Tf2-1"/>
    <property type="match status" value="1"/>
</dbReference>
<dbReference type="SUPFAM" id="SSF54160">
    <property type="entry name" value="Chromo domain-like"/>
    <property type="match status" value="1"/>
</dbReference>
<dbReference type="InterPro" id="IPR001584">
    <property type="entry name" value="Integrase_cat-core"/>
</dbReference>
<dbReference type="PROSITE" id="PS50878">
    <property type="entry name" value="RT_POL"/>
    <property type="match status" value="1"/>
</dbReference>
<evidence type="ECO:0000313" key="22">
    <source>
        <dbReference type="Proteomes" id="UP000566819"/>
    </source>
</evidence>
<keyword evidence="10" id="KW-0460">Magnesium</keyword>
<accession>A0A8H4VYE9</accession>
<dbReference type="FunFam" id="1.10.340.70:FF:000001">
    <property type="entry name" value="Retrovirus-related Pol polyprotein from transposon gypsy-like Protein"/>
    <property type="match status" value="1"/>
</dbReference>
<feature type="region of interest" description="Disordered" evidence="17">
    <location>
        <begin position="1"/>
        <end position="35"/>
    </location>
</feature>
<feature type="compositionally biased region" description="Basic and acidic residues" evidence="17">
    <location>
        <begin position="24"/>
        <end position="35"/>
    </location>
</feature>
<organism evidence="21 22">
    <name type="scientific">Cudoniella acicularis</name>
    <dbReference type="NCBI Taxonomy" id="354080"/>
    <lineage>
        <taxon>Eukaryota</taxon>
        <taxon>Fungi</taxon>
        <taxon>Dikarya</taxon>
        <taxon>Ascomycota</taxon>
        <taxon>Pezizomycotina</taxon>
        <taxon>Leotiomycetes</taxon>
        <taxon>Helotiales</taxon>
        <taxon>Tricladiaceae</taxon>
        <taxon>Cudoniella</taxon>
    </lineage>
</organism>
<evidence type="ECO:0000313" key="21">
    <source>
        <dbReference type="EMBL" id="KAF4627116.1"/>
    </source>
</evidence>
<evidence type="ECO:0000256" key="5">
    <source>
        <dbReference type="ARBA" id="ARBA00022722"/>
    </source>
</evidence>
<feature type="domain" description="Integrase catalytic" evidence="20">
    <location>
        <begin position="960"/>
        <end position="1125"/>
    </location>
</feature>
<dbReference type="Gene3D" id="3.10.10.10">
    <property type="entry name" value="HIV Type 1 Reverse Transcriptase, subunit A, domain 1"/>
    <property type="match status" value="1"/>
</dbReference>
<keyword evidence="9" id="KW-0378">Hydrolase</keyword>
<dbReference type="FunFam" id="3.30.70.270:FF:000020">
    <property type="entry name" value="Transposon Tf2-6 polyprotein-like Protein"/>
    <property type="match status" value="1"/>
</dbReference>
<evidence type="ECO:0000259" key="20">
    <source>
        <dbReference type="PROSITE" id="PS50994"/>
    </source>
</evidence>
<feature type="compositionally biased region" description="Polar residues" evidence="17">
    <location>
        <begin position="1"/>
        <end position="16"/>
    </location>
</feature>
<comment type="subunit">
    <text evidence="1">Component of the NuA4 histone acetyltransferase complex.</text>
</comment>
<keyword evidence="3" id="KW-0808">Transferase</keyword>
<evidence type="ECO:0000256" key="3">
    <source>
        <dbReference type="ARBA" id="ARBA00022679"/>
    </source>
</evidence>
<evidence type="ECO:0000256" key="2">
    <source>
        <dbReference type="ARBA" id="ARBA00022670"/>
    </source>
</evidence>